<keyword evidence="3" id="KW-1185">Reference proteome</keyword>
<organism evidence="2 3">
    <name type="scientific">Nematocida ausubeli (strain ATCC PRA-371 / ERTm2)</name>
    <name type="common">Nematode killer fungus</name>
    <dbReference type="NCBI Taxonomy" id="1913371"/>
    <lineage>
        <taxon>Eukaryota</taxon>
        <taxon>Fungi</taxon>
        <taxon>Fungi incertae sedis</taxon>
        <taxon>Microsporidia</taxon>
        <taxon>Nematocida</taxon>
    </lineage>
</organism>
<evidence type="ECO:0000313" key="2">
    <source>
        <dbReference type="EMBL" id="KFG26681.1"/>
    </source>
</evidence>
<dbReference type="Proteomes" id="UP000054524">
    <property type="component" value="Unassembled WGS sequence"/>
</dbReference>
<dbReference type="InterPro" id="IPR031503">
    <property type="entry name" value="DUF5099"/>
</dbReference>
<dbReference type="Pfam" id="PF17025">
    <property type="entry name" value="DUF5099"/>
    <property type="match status" value="1"/>
</dbReference>
<evidence type="ECO:0000256" key="1">
    <source>
        <dbReference type="SAM" id="SignalP"/>
    </source>
</evidence>
<evidence type="ECO:0000313" key="3">
    <source>
        <dbReference type="Proteomes" id="UP000054524"/>
    </source>
</evidence>
<dbReference type="EMBL" id="AKIJ01000002">
    <property type="protein sequence ID" value="KFG26681.1"/>
    <property type="molecule type" value="Genomic_DNA"/>
</dbReference>
<reference evidence="2 3" key="1">
    <citation type="journal article" date="2014" name="Genome Announc.">
        <title>Genome Sequence of the Microsporidian Species Nematocida sp1 Strain ERTm6 (ATCC PRA-372).</title>
        <authorList>
            <person name="Bakowski M.A."/>
            <person name="Priest M."/>
            <person name="Young S."/>
            <person name="Cuomo C.A."/>
            <person name="Troemel E.R."/>
        </authorList>
    </citation>
    <scope>NUCLEOTIDE SEQUENCE [LARGE SCALE GENOMIC DNA]</scope>
    <source>
        <strain evidence="2 3">ERTm6</strain>
    </source>
</reference>
<evidence type="ECO:0008006" key="4">
    <source>
        <dbReference type="Google" id="ProtNLM"/>
    </source>
</evidence>
<comment type="caution">
    <text evidence="2">The sequence shown here is derived from an EMBL/GenBank/DDBJ whole genome shotgun (WGS) entry which is preliminary data.</text>
</comment>
<protein>
    <recommendedName>
        <fullName evidence="4">Ditrans,polycis-polyprenyl diphosphate synthase ((2E,6E)-farnesyldiphosphate specific)</fullName>
    </recommendedName>
</protein>
<dbReference type="HOGENOM" id="CLU_1635846_0_0_1"/>
<dbReference type="GeneID" id="77675805"/>
<feature type="signal peptide" evidence="1">
    <location>
        <begin position="1"/>
        <end position="18"/>
    </location>
</feature>
<dbReference type="RefSeq" id="XP_052905236.1">
    <property type="nucleotide sequence ID" value="XM_053048476.1"/>
</dbReference>
<sequence>MLLFLLTVLCIFLSICMSMYWRMERNRKVRMPRKKAAWVLVINMYSPVQSSVLDQLGDKYGIKLTVQENDQDTFQNNHKKFCKSIGEYTEKVPYVDIMDFVSSNKSMFPDIVILCSDKTIFKTTSPFLLYSAELLHTRKDFSEDALIRALQHYADCEIRNGK</sequence>
<gene>
    <name evidence="2" type="ORF">NESG_00832</name>
</gene>
<dbReference type="AlphaFoldDB" id="A0A086J3G3"/>
<feature type="chain" id="PRO_5001807979" description="Ditrans,polycis-polyprenyl diphosphate synthase ((2E,6E)-farnesyldiphosphate specific)" evidence="1">
    <location>
        <begin position="19"/>
        <end position="162"/>
    </location>
</feature>
<keyword evidence="1" id="KW-0732">Signal</keyword>
<accession>A0A086J3G3</accession>
<proteinExistence type="predicted"/>
<name>A0A086J3G3_NEMA1</name>